<comment type="function">
    <text evidence="4 5">Cell division protein that is part of the divisome complex and is recruited early to the Z-ring. Probably stimulates Z-ring formation, perhaps through the cross-linking of FtsZ protofilaments. Its function overlaps with FtsA.</text>
</comment>
<comment type="similarity">
    <text evidence="5">Belongs to the SepF family.</text>
</comment>
<dbReference type="GO" id="GO:0051301">
    <property type="term" value="P:cell division"/>
    <property type="evidence" value="ECO:0007669"/>
    <property type="project" value="UniProtKB-KW"/>
</dbReference>
<gene>
    <name evidence="5 7" type="primary">sepF</name>
    <name evidence="7" type="ORF">QQX04_11790</name>
</gene>
<dbReference type="PANTHER" id="PTHR35798:SF1">
    <property type="entry name" value="CELL DIVISION PROTEIN SEPF"/>
    <property type="match status" value="1"/>
</dbReference>
<reference evidence="7" key="1">
    <citation type="submission" date="2023-06" db="EMBL/GenBank/DDBJ databases">
        <title>SYSU T00b26.</title>
        <authorList>
            <person name="Gao L."/>
            <person name="Fang B.-Z."/>
            <person name="Li W.-J."/>
        </authorList>
    </citation>
    <scope>NUCLEOTIDE SEQUENCE</scope>
    <source>
        <strain evidence="7">SYSU T00b26</strain>
    </source>
</reference>
<organism evidence="7 8">
    <name type="scientific">Demequina zhanjiangensis</name>
    <dbReference type="NCBI Taxonomy" id="3051659"/>
    <lineage>
        <taxon>Bacteria</taxon>
        <taxon>Bacillati</taxon>
        <taxon>Actinomycetota</taxon>
        <taxon>Actinomycetes</taxon>
        <taxon>Micrococcales</taxon>
        <taxon>Demequinaceae</taxon>
        <taxon>Demequina</taxon>
    </lineage>
</organism>
<comment type="caution">
    <text evidence="7">The sequence shown here is derived from an EMBL/GenBank/DDBJ whole genome shotgun (WGS) entry which is preliminary data.</text>
</comment>
<dbReference type="InterPro" id="IPR023052">
    <property type="entry name" value="Cell_div_SepF"/>
</dbReference>
<dbReference type="Proteomes" id="UP001172738">
    <property type="component" value="Unassembled WGS sequence"/>
</dbReference>
<comment type="subunit">
    <text evidence="5">Homodimer. Interacts with FtsZ.</text>
</comment>
<evidence type="ECO:0000256" key="3">
    <source>
        <dbReference type="ARBA" id="ARBA00023306"/>
    </source>
</evidence>
<evidence type="ECO:0000256" key="2">
    <source>
        <dbReference type="ARBA" id="ARBA00023210"/>
    </source>
</evidence>
<evidence type="ECO:0000313" key="8">
    <source>
        <dbReference type="Proteomes" id="UP001172738"/>
    </source>
</evidence>
<accession>A0ABT8G3G0</accession>
<proteinExistence type="inferred from homology"/>
<dbReference type="InterPro" id="IPR038594">
    <property type="entry name" value="SepF-like_sf"/>
</dbReference>
<name>A0ABT8G3G0_9MICO</name>
<dbReference type="RefSeq" id="WP_301129436.1">
    <property type="nucleotide sequence ID" value="NZ_JAUHPV010000007.1"/>
</dbReference>
<sequence>MSALRKAIQYLGFDVSDHEDYDYAEDELAPVTNLHDVSEAREQAARRSGPQTGSVRAAHREPRPVSPQDLRRIQTIKPRSYSDARLIGEAFREGVPVIMNLTEMSDADAKRLVDFSAGLSFGLHGSIERVTTSVFLLSPAHVEIGIDEEPHESQQTFYDQA</sequence>
<dbReference type="HAMAP" id="MF_01197">
    <property type="entry name" value="SepF"/>
    <property type="match status" value="1"/>
</dbReference>
<keyword evidence="2 5" id="KW-0717">Septation</keyword>
<dbReference type="InterPro" id="IPR007561">
    <property type="entry name" value="Cell_div_SepF/SepF-rel"/>
</dbReference>
<keyword evidence="8" id="KW-1185">Reference proteome</keyword>
<dbReference type="PANTHER" id="PTHR35798">
    <property type="entry name" value="CELL DIVISION PROTEIN SEPF"/>
    <property type="match status" value="1"/>
</dbReference>
<evidence type="ECO:0000256" key="5">
    <source>
        <dbReference type="HAMAP-Rule" id="MF_01197"/>
    </source>
</evidence>
<comment type="subcellular location">
    <subcellularLocation>
        <location evidence="5">Cytoplasm</location>
    </subcellularLocation>
    <text evidence="5">Localizes to the division site, in a FtsZ-dependent manner.</text>
</comment>
<keyword evidence="5" id="KW-0963">Cytoplasm</keyword>
<evidence type="ECO:0000256" key="6">
    <source>
        <dbReference type="SAM" id="MobiDB-lite"/>
    </source>
</evidence>
<dbReference type="EMBL" id="JAUHPV010000007">
    <property type="protein sequence ID" value="MDN4473676.1"/>
    <property type="molecule type" value="Genomic_DNA"/>
</dbReference>
<keyword evidence="1 5" id="KW-0132">Cell division</keyword>
<dbReference type="Pfam" id="PF04472">
    <property type="entry name" value="SepF"/>
    <property type="match status" value="1"/>
</dbReference>
<evidence type="ECO:0000256" key="4">
    <source>
        <dbReference type="ARBA" id="ARBA00044936"/>
    </source>
</evidence>
<protein>
    <recommendedName>
        <fullName evidence="5">Cell division protein SepF</fullName>
    </recommendedName>
</protein>
<evidence type="ECO:0000313" key="7">
    <source>
        <dbReference type="EMBL" id="MDN4473676.1"/>
    </source>
</evidence>
<keyword evidence="3 5" id="KW-0131">Cell cycle</keyword>
<dbReference type="Gene3D" id="3.30.110.150">
    <property type="entry name" value="SepF-like protein"/>
    <property type="match status" value="1"/>
</dbReference>
<evidence type="ECO:0000256" key="1">
    <source>
        <dbReference type="ARBA" id="ARBA00022618"/>
    </source>
</evidence>
<feature type="region of interest" description="Disordered" evidence="6">
    <location>
        <begin position="39"/>
        <end position="69"/>
    </location>
</feature>